<organism evidence="2 3">
    <name type="scientific">Alkalibacillus haloalkaliphilus</name>
    <dbReference type="NCBI Taxonomy" id="94136"/>
    <lineage>
        <taxon>Bacteria</taxon>
        <taxon>Bacillati</taxon>
        <taxon>Bacillota</taxon>
        <taxon>Bacilli</taxon>
        <taxon>Bacillales</taxon>
        <taxon>Bacillaceae</taxon>
        <taxon>Alkalibacillus</taxon>
    </lineage>
</organism>
<keyword evidence="1" id="KW-1133">Transmembrane helix</keyword>
<sequence>MNLFINQLATVGFSTADMVFQIIMLVFLIAFLAVLIGLVVVFFKRNNEVKGLKERVDQLEKERNNG</sequence>
<evidence type="ECO:0000313" key="2">
    <source>
        <dbReference type="EMBL" id="GEN45501.1"/>
    </source>
</evidence>
<dbReference type="Proteomes" id="UP000321440">
    <property type="component" value="Unassembled WGS sequence"/>
</dbReference>
<evidence type="ECO:0008006" key="4">
    <source>
        <dbReference type="Google" id="ProtNLM"/>
    </source>
</evidence>
<reference evidence="2 3" key="1">
    <citation type="submission" date="2019-07" db="EMBL/GenBank/DDBJ databases">
        <title>Whole genome shotgun sequence of Alkalibacillus haloalkaliphilus NBRC 103110.</title>
        <authorList>
            <person name="Hosoyama A."/>
            <person name="Uohara A."/>
            <person name="Ohji S."/>
            <person name="Ichikawa N."/>
        </authorList>
    </citation>
    <scope>NUCLEOTIDE SEQUENCE [LARGE SCALE GENOMIC DNA]</scope>
    <source>
        <strain evidence="2 3">NBRC 103110</strain>
    </source>
</reference>
<evidence type="ECO:0000256" key="1">
    <source>
        <dbReference type="SAM" id="Phobius"/>
    </source>
</evidence>
<protein>
    <recommendedName>
        <fullName evidence="4">DUF4083 domain-containing protein</fullName>
    </recommendedName>
</protein>
<proteinExistence type="predicted"/>
<gene>
    <name evidence="2" type="ORF">AHA02nite_12770</name>
</gene>
<evidence type="ECO:0000313" key="3">
    <source>
        <dbReference type="Proteomes" id="UP000321440"/>
    </source>
</evidence>
<dbReference type="EMBL" id="BJYA01000005">
    <property type="protein sequence ID" value="GEN45501.1"/>
    <property type="molecule type" value="Genomic_DNA"/>
</dbReference>
<keyword evidence="1" id="KW-0812">Transmembrane</keyword>
<accession>A0A511W411</accession>
<dbReference type="AlphaFoldDB" id="A0A511W411"/>
<name>A0A511W411_9BACI</name>
<feature type="transmembrane region" description="Helical" evidence="1">
    <location>
        <begin position="20"/>
        <end position="43"/>
    </location>
</feature>
<comment type="caution">
    <text evidence="2">The sequence shown here is derived from an EMBL/GenBank/DDBJ whole genome shotgun (WGS) entry which is preliminary data.</text>
</comment>
<dbReference type="RefSeq" id="WP_146815488.1">
    <property type="nucleotide sequence ID" value="NZ_BJYA01000005.1"/>
</dbReference>
<keyword evidence="3" id="KW-1185">Reference proteome</keyword>
<dbReference type="OrthoDB" id="9857321at2"/>
<keyword evidence="1" id="KW-0472">Membrane</keyword>